<evidence type="ECO:0000256" key="20">
    <source>
        <dbReference type="SAM" id="MobiDB-lite"/>
    </source>
</evidence>
<dbReference type="InterPro" id="IPR023780">
    <property type="entry name" value="Chromo_domain"/>
</dbReference>
<evidence type="ECO:0000256" key="9">
    <source>
        <dbReference type="ARBA" id="ARBA00022759"/>
    </source>
</evidence>
<dbReference type="GO" id="GO:0003677">
    <property type="term" value="F:DNA binding"/>
    <property type="evidence" value="ECO:0007669"/>
    <property type="project" value="UniProtKB-KW"/>
</dbReference>
<keyword evidence="3" id="KW-0645">Protease</keyword>
<dbReference type="SUPFAM" id="SSF53098">
    <property type="entry name" value="Ribonuclease H-like"/>
    <property type="match status" value="1"/>
</dbReference>
<feature type="region of interest" description="Disordered" evidence="20">
    <location>
        <begin position="757"/>
        <end position="780"/>
    </location>
</feature>
<dbReference type="GO" id="GO:0006338">
    <property type="term" value="P:chromatin remodeling"/>
    <property type="evidence" value="ECO:0007669"/>
    <property type="project" value="UniProtKB-ARBA"/>
</dbReference>
<evidence type="ECO:0000256" key="6">
    <source>
        <dbReference type="ARBA" id="ARBA00022722"/>
    </source>
</evidence>
<dbReference type="InterPro" id="IPR012337">
    <property type="entry name" value="RNaseH-like_sf"/>
</dbReference>
<dbReference type="GO" id="GO:0004190">
    <property type="term" value="F:aspartic-type endopeptidase activity"/>
    <property type="evidence" value="ECO:0007669"/>
    <property type="project" value="UniProtKB-KW"/>
</dbReference>
<sequence>MEVPCKVVQKGNTKHITSTTYFMLDSGASAQYFIDSDYAQNCGFEFVPLARPRRLRIADGRPSSAGDVTHIVILDMIVGKHVERQQRFHVTKLASHNIIIGHPWLALHNPQIDWTNHSIVFGSTYCRGHCMPRRLDSVQVKCTRHDVSHIPKPLKVSAASFNRLASTHGVEVFSLSVFEIDKRLEELGASPSTPDTLYSIRMDDGLSGQKRMEKELLIQDDFQHKTTDSRQMAAELYLCGASLDDIQKALAKYNNPGEHVDPETLLPPHLKKWSSRLFNRQKADTLPPHRDCDLKIELKPGSSPPHGPLYNMSIPELEVLRKYLDEQLKKGFIRASKSPAASPVLFAKKPGGGLRFCVDYRALNDITIKNRYPIPRIQETLQRLSKARYFTKVDVIAAFNHIRIKEGDEWLTAFNTRYGLFESLVMPFGLTNAPATWQARINEVLRPFLDIFCTAYIDDILIYSDDLTSHRKQVEQVFEALEKAGFQLDIKKCQFEVQEVTYLGMIISTDGVRMDPEKTSAITNWSRPAHLKDLQAFLGFSNFYRRFVKDFSRLVKPLNLLSKRGVRWEWTSTCDKSFQALKQAFTSAPTLKHFDPEKEVIVECDSSDYVSAGILSQYHDGVLYPVAFMSKVLDPAECNYEIYDKELLAIVRSFESWRSELVGTAYPVSVITDHSNLKYFMTTKQLTRRQVRWSEFLSEFDFVIKPVPGKKNTKSDSLTRRSQDLPSRDDDPRIIYQQQSLLKPQNLDPAIRLAPLNEEERPTEQEEPEPEPDEQGTESDDHILTRMLEEGYKEDPFWKKTSKEMNREDRTPHSKEVALSECRIDDGRLYFRDRLYVPDTELRVWLLQRAHDSVESGHPGKNKLFELMCRHYWWPKLYRDITQFCRACTNCLRNKYSQLRYQGTLKSLPIPLQRWRDLSVDFMGPILLVDGFDQIMVVTDRLTKDCHITPCNKDMNAAELARLFVRDVWKLHGLPDTIVSDRGSLFLSDFWKSVCEVLRVRVDLSTAYHPETDGQTEVANKSISKYLRQYIDFAQTDWVQFLPLAEFAMRNVVSSATGISPFFANNGYHPRMSFGPPRSPTLTSQNALAGRTFARKMEEILGYLRTNLLTTRDRMEESANANRSPAPAYRVGDMVMLSTRNIKSARPIPKFDAKYIGPYRVLQIMNSHSYKLELPYELQSIHPVFHTNLLRPAAGVPMPGQVNLAPPPVTVDDGGHALWAVEEIVDSRRKGRKFEYLIRWRGYSQEENSWEPLVNVIYSVASIRTFETRFPNKPKPTKNERLRAFAEREKHFCLENSSLLADNLIIHPDIAPLRKQPFPVQLQLQSHLTTDRGQTAVYIPTLDRYSYLKINESYDIPIHILNEAYDDDDVPLKILTKGKGGVGELRCHLRRRERARAQQAFEQIMDQLSLEE</sequence>
<dbReference type="InterPro" id="IPR036397">
    <property type="entry name" value="RNaseH_sf"/>
</dbReference>
<evidence type="ECO:0000256" key="4">
    <source>
        <dbReference type="ARBA" id="ARBA00022679"/>
    </source>
</evidence>
<dbReference type="InterPro" id="IPR001584">
    <property type="entry name" value="Integrase_cat-core"/>
</dbReference>
<keyword evidence="9" id="KW-0255">Endonuclease</keyword>
<dbReference type="GO" id="GO:0006508">
    <property type="term" value="P:proteolysis"/>
    <property type="evidence" value="ECO:0007669"/>
    <property type="project" value="UniProtKB-KW"/>
</dbReference>
<reference evidence="24" key="1">
    <citation type="submission" date="2021-07" db="EMBL/GenBank/DDBJ databases">
        <authorList>
            <person name="Durling M."/>
        </authorList>
    </citation>
    <scope>NUCLEOTIDE SEQUENCE</scope>
</reference>
<dbReference type="Gene3D" id="2.40.50.40">
    <property type="match status" value="1"/>
</dbReference>
<evidence type="ECO:0000256" key="19">
    <source>
        <dbReference type="ARBA" id="ARBA00023268"/>
    </source>
</evidence>
<dbReference type="Gene3D" id="3.30.420.10">
    <property type="entry name" value="Ribonuclease H-like superfamily/Ribonuclease H"/>
    <property type="match status" value="1"/>
</dbReference>
<keyword evidence="4" id="KW-0808">Transferase</keyword>
<keyword evidence="15" id="KW-0239">DNA-directed DNA polymerase</keyword>
<evidence type="ECO:0000256" key="8">
    <source>
        <dbReference type="ARBA" id="ARBA00022750"/>
    </source>
</evidence>
<keyword evidence="10" id="KW-0378">Hydrolase</keyword>
<dbReference type="InterPro" id="IPR016197">
    <property type="entry name" value="Chromo-like_dom_sf"/>
</dbReference>
<feature type="compositionally biased region" description="Acidic residues" evidence="20">
    <location>
        <begin position="765"/>
        <end position="778"/>
    </location>
</feature>
<dbReference type="GO" id="GO:0003964">
    <property type="term" value="F:RNA-directed DNA polymerase activity"/>
    <property type="evidence" value="ECO:0007669"/>
    <property type="project" value="UniProtKB-KW"/>
</dbReference>
<keyword evidence="17" id="KW-0233">DNA recombination</keyword>
<dbReference type="InterPro" id="IPR041577">
    <property type="entry name" value="RT_RNaseH_2"/>
</dbReference>
<evidence type="ECO:0000256" key="13">
    <source>
        <dbReference type="ARBA" id="ARBA00022908"/>
    </source>
</evidence>
<dbReference type="InterPro" id="IPR000953">
    <property type="entry name" value="Chromo/chromo_shadow_dom"/>
</dbReference>
<dbReference type="Pfam" id="PF17921">
    <property type="entry name" value="Integrase_H2C2"/>
    <property type="match status" value="1"/>
</dbReference>
<dbReference type="Gene3D" id="2.40.70.10">
    <property type="entry name" value="Acid Proteases"/>
    <property type="match status" value="1"/>
</dbReference>
<comment type="subunit">
    <text evidence="2">Component of the NuA4 histone acetyltransferase complex.</text>
</comment>
<proteinExistence type="predicted"/>
<dbReference type="PROSITE" id="PS50013">
    <property type="entry name" value="CHROMO_2"/>
    <property type="match status" value="1"/>
</dbReference>
<keyword evidence="25" id="KW-1185">Reference proteome</keyword>
<evidence type="ECO:0000256" key="17">
    <source>
        <dbReference type="ARBA" id="ARBA00023172"/>
    </source>
</evidence>
<dbReference type="InterPro" id="IPR000477">
    <property type="entry name" value="RT_dom"/>
</dbReference>
<protein>
    <recommendedName>
        <fullName evidence="26">Reverse transcriptase</fullName>
    </recommendedName>
</protein>
<dbReference type="CDD" id="cd00024">
    <property type="entry name" value="CD_CSD"/>
    <property type="match status" value="1"/>
</dbReference>
<comment type="caution">
    <text evidence="24">The sequence shown here is derived from an EMBL/GenBank/DDBJ whole genome shotgun (WGS) entry which is preliminary data.</text>
</comment>
<dbReference type="PROSITE" id="PS00598">
    <property type="entry name" value="CHROMO_1"/>
    <property type="match status" value="1"/>
</dbReference>
<dbReference type="Pfam" id="PF00078">
    <property type="entry name" value="RVT_1"/>
    <property type="match status" value="1"/>
</dbReference>
<feature type="domain" description="Reverse transcriptase" evidence="22">
    <location>
        <begin position="328"/>
        <end position="507"/>
    </location>
</feature>
<keyword evidence="7" id="KW-0479">Metal-binding</keyword>
<evidence type="ECO:0000256" key="7">
    <source>
        <dbReference type="ARBA" id="ARBA00022723"/>
    </source>
</evidence>
<dbReference type="CDD" id="cd09274">
    <property type="entry name" value="RNase_HI_RT_Ty3"/>
    <property type="match status" value="1"/>
</dbReference>
<keyword evidence="16" id="KW-0238">DNA-binding</keyword>
<gene>
    <name evidence="24" type="ORF">HYALB_00013352</name>
</gene>
<name>A0A9N9LV01_9HELO</name>
<dbReference type="PANTHER" id="PTHR37984:SF5">
    <property type="entry name" value="PROTEIN NYNRIN-LIKE"/>
    <property type="match status" value="1"/>
</dbReference>
<dbReference type="InterPro" id="IPR041588">
    <property type="entry name" value="Integrase_H2C2"/>
</dbReference>
<feature type="compositionally biased region" description="Basic and acidic residues" evidence="20">
    <location>
        <begin position="713"/>
        <end position="732"/>
    </location>
</feature>
<evidence type="ECO:0000256" key="15">
    <source>
        <dbReference type="ARBA" id="ARBA00022932"/>
    </source>
</evidence>
<dbReference type="PANTHER" id="PTHR37984">
    <property type="entry name" value="PROTEIN CBG26694"/>
    <property type="match status" value="1"/>
</dbReference>
<evidence type="ECO:0000259" key="23">
    <source>
        <dbReference type="PROSITE" id="PS50994"/>
    </source>
</evidence>
<feature type="region of interest" description="Disordered" evidence="20">
    <location>
        <begin position="710"/>
        <end position="732"/>
    </location>
</feature>
<dbReference type="FunFam" id="3.30.70.270:FF:000063">
    <property type="entry name" value="Zinc knuckle domaincontaining protein"/>
    <property type="match status" value="1"/>
</dbReference>
<dbReference type="EMBL" id="CAJVRM010000514">
    <property type="protein sequence ID" value="CAG8981740.1"/>
    <property type="molecule type" value="Genomic_DNA"/>
</dbReference>
<accession>A0A9N9LV01</accession>
<evidence type="ECO:0000256" key="10">
    <source>
        <dbReference type="ARBA" id="ARBA00022801"/>
    </source>
</evidence>
<dbReference type="GO" id="GO:0004519">
    <property type="term" value="F:endonuclease activity"/>
    <property type="evidence" value="ECO:0007669"/>
    <property type="project" value="UniProtKB-KW"/>
</dbReference>
<dbReference type="InterPro" id="IPR043502">
    <property type="entry name" value="DNA/RNA_pol_sf"/>
</dbReference>
<dbReference type="Gene3D" id="1.10.340.70">
    <property type="match status" value="1"/>
</dbReference>
<dbReference type="GO" id="GO:0005634">
    <property type="term" value="C:nucleus"/>
    <property type="evidence" value="ECO:0007669"/>
    <property type="project" value="UniProtKB-SubCell"/>
</dbReference>
<dbReference type="Gene3D" id="3.30.70.270">
    <property type="match status" value="2"/>
</dbReference>
<evidence type="ECO:0000256" key="2">
    <source>
        <dbReference type="ARBA" id="ARBA00011353"/>
    </source>
</evidence>
<keyword evidence="6" id="KW-0540">Nuclease</keyword>
<keyword evidence="14" id="KW-0695">RNA-directed DNA polymerase</keyword>
<keyword evidence="18" id="KW-0539">Nucleus</keyword>
<keyword evidence="11" id="KW-0460">Magnesium</keyword>
<dbReference type="SMART" id="SM00298">
    <property type="entry name" value="CHROMO"/>
    <property type="match status" value="1"/>
</dbReference>
<keyword evidence="8" id="KW-0064">Aspartyl protease</keyword>
<dbReference type="GO" id="GO:0003887">
    <property type="term" value="F:DNA-directed DNA polymerase activity"/>
    <property type="evidence" value="ECO:0007669"/>
    <property type="project" value="UniProtKB-KW"/>
</dbReference>
<dbReference type="GO" id="GO:0046872">
    <property type="term" value="F:metal ion binding"/>
    <property type="evidence" value="ECO:0007669"/>
    <property type="project" value="UniProtKB-KW"/>
</dbReference>
<evidence type="ECO:0000256" key="16">
    <source>
        <dbReference type="ARBA" id="ARBA00023125"/>
    </source>
</evidence>
<dbReference type="Proteomes" id="UP000701801">
    <property type="component" value="Unassembled WGS sequence"/>
</dbReference>
<dbReference type="PROSITE" id="PS50994">
    <property type="entry name" value="INTEGRASE"/>
    <property type="match status" value="1"/>
</dbReference>
<evidence type="ECO:0000256" key="1">
    <source>
        <dbReference type="ARBA" id="ARBA00004123"/>
    </source>
</evidence>
<dbReference type="Pfam" id="PF24626">
    <property type="entry name" value="SH3_Tf2-1"/>
    <property type="match status" value="1"/>
</dbReference>
<feature type="domain" description="Integrase catalytic" evidence="23">
    <location>
        <begin position="905"/>
        <end position="1069"/>
    </location>
</feature>
<evidence type="ECO:0000256" key="14">
    <source>
        <dbReference type="ARBA" id="ARBA00022918"/>
    </source>
</evidence>
<dbReference type="Pfam" id="PF00385">
    <property type="entry name" value="Chromo"/>
    <property type="match status" value="1"/>
</dbReference>
<dbReference type="OrthoDB" id="3563554at2759"/>
<dbReference type="InterPro" id="IPR021109">
    <property type="entry name" value="Peptidase_aspartic_dom_sf"/>
</dbReference>
<dbReference type="Pfam" id="PF17919">
    <property type="entry name" value="RT_RNaseH_2"/>
    <property type="match status" value="1"/>
</dbReference>
<dbReference type="CDD" id="cd00303">
    <property type="entry name" value="retropepsin_like"/>
    <property type="match status" value="1"/>
</dbReference>
<dbReference type="SUPFAM" id="SSF56672">
    <property type="entry name" value="DNA/RNA polymerases"/>
    <property type="match status" value="1"/>
</dbReference>
<dbReference type="CDD" id="cd01647">
    <property type="entry name" value="RT_LTR"/>
    <property type="match status" value="1"/>
</dbReference>
<keyword evidence="5" id="KW-0548">Nucleotidyltransferase</keyword>
<evidence type="ECO:0000313" key="25">
    <source>
        <dbReference type="Proteomes" id="UP000701801"/>
    </source>
</evidence>
<evidence type="ECO:0000256" key="11">
    <source>
        <dbReference type="ARBA" id="ARBA00022842"/>
    </source>
</evidence>
<evidence type="ECO:0000259" key="22">
    <source>
        <dbReference type="PROSITE" id="PS50878"/>
    </source>
</evidence>
<dbReference type="GO" id="GO:0006310">
    <property type="term" value="P:DNA recombination"/>
    <property type="evidence" value="ECO:0007669"/>
    <property type="project" value="UniProtKB-KW"/>
</dbReference>
<evidence type="ECO:0000256" key="3">
    <source>
        <dbReference type="ARBA" id="ARBA00022670"/>
    </source>
</evidence>
<keyword evidence="13" id="KW-0229">DNA integration</keyword>
<evidence type="ECO:0000256" key="12">
    <source>
        <dbReference type="ARBA" id="ARBA00022884"/>
    </source>
</evidence>
<feature type="domain" description="Chromo" evidence="21">
    <location>
        <begin position="1219"/>
        <end position="1278"/>
    </location>
</feature>
<dbReference type="InterPro" id="IPR056924">
    <property type="entry name" value="SH3_Tf2-1"/>
</dbReference>
<dbReference type="PROSITE" id="PS50878">
    <property type="entry name" value="RT_POL"/>
    <property type="match status" value="1"/>
</dbReference>
<evidence type="ECO:0000256" key="5">
    <source>
        <dbReference type="ARBA" id="ARBA00022695"/>
    </source>
</evidence>
<dbReference type="InterPro" id="IPR050951">
    <property type="entry name" value="Retrovirus_Pol_polyprotein"/>
</dbReference>
<dbReference type="GO" id="GO:0015074">
    <property type="term" value="P:DNA integration"/>
    <property type="evidence" value="ECO:0007669"/>
    <property type="project" value="UniProtKB-KW"/>
</dbReference>
<comment type="subcellular location">
    <subcellularLocation>
        <location evidence="1">Nucleus</location>
    </subcellularLocation>
</comment>
<dbReference type="GO" id="GO:0003723">
    <property type="term" value="F:RNA binding"/>
    <property type="evidence" value="ECO:0007669"/>
    <property type="project" value="UniProtKB-KW"/>
</dbReference>
<dbReference type="Pfam" id="PF00665">
    <property type="entry name" value="rve"/>
    <property type="match status" value="1"/>
</dbReference>
<evidence type="ECO:0000259" key="21">
    <source>
        <dbReference type="PROSITE" id="PS50013"/>
    </source>
</evidence>
<dbReference type="InterPro" id="IPR023779">
    <property type="entry name" value="Chromodomain_CS"/>
</dbReference>
<dbReference type="Gene3D" id="3.10.10.10">
    <property type="entry name" value="HIV Type 1 Reverse Transcriptase, subunit A, domain 1"/>
    <property type="match status" value="1"/>
</dbReference>
<dbReference type="SUPFAM" id="SSF54160">
    <property type="entry name" value="Chromo domain-like"/>
    <property type="match status" value="1"/>
</dbReference>
<evidence type="ECO:0000256" key="18">
    <source>
        <dbReference type="ARBA" id="ARBA00023242"/>
    </source>
</evidence>
<keyword evidence="19" id="KW-0511">Multifunctional enzyme</keyword>
<dbReference type="InterPro" id="IPR043128">
    <property type="entry name" value="Rev_trsase/Diguanyl_cyclase"/>
</dbReference>
<evidence type="ECO:0000313" key="24">
    <source>
        <dbReference type="EMBL" id="CAG8981740.1"/>
    </source>
</evidence>
<keyword evidence="12" id="KW-0694">RNA-binding</keyword>
<evidence type="ECO:0008006" key="26">
    <source>
        <dbReference type="Google" id="ProtNLM"/>
    </source>
</evidence>
<organism evidence="24 25">
    <name type="scientific">Hymenoscyphus albidus</name>
    <dbReference type="NCBI Taxonomy" id="595503"/>
    <lineage>
        <taxon>Eukaryota</taxon>
        <taxon>Fungi</taxon>
        <taxon>Dikarya</taxon>
        <taxon>Ascomycota</taxon>
        <taxon>Pezizomycotina</taxon>
        <taxon>Leotiomycetes</taxon>
        <taxon>Helotiales</taxon>
        <taxon>Helotiaceae</taxon>
        <taxon>Hymenoscyphus</taxon>
    </lineage>
</organism>